<organism evidence="1 2">
    <name type="scientific">Eleutherodactylus coqui</name>
    <name type="common">Puerto Rican coqui</name>
    <dbReference type="NCBI Taxonomy" id="57060"/>
    <lineage>
        <taxon>Eukaryota</taxon>
        <taxon>Metazoa</taxon>
        <taxon>Chordata</taxon>
        <taxon>Craniata</taxon>
        <taxon>Vertebrata</taxon>
        <taxon>Euteleostomi</taxon>
        <taxon>Amphibia</taxon>
        <taxon>Batrachia</taxon>
        <taxon>Anura</taxon>
        <taxon>Neobatrachia</taxon>
        <taxon>Hyloidea</taxon>
        <taxon>Eleutherodactylidae</taxon>
        <taxon>Eleutherodactylinae</taxon>
        <taxon>Eleutherodactylus</taxon>
        <taxon>Eleutherodactylus</taxon>
    </lineage>
</organism>
<reference evidence="1" key="1">
    <citation type="thesis" date="2020" institute="ProQuest LLC" country="789 East Eisenhower Parkway, Ann Arbor, MI, USA">
        <title>Comparative Genomics and Chromosome Evolution.</title>
        <authorList>
            <person name="Mudd A.B."/>
        </authorList>
    </citation>
    <scope>NUCLEOTIDE SEQUENCE</scope>
    <source>
        <strain evidence="1">HN-11 Male</strain>
        <tissue evidence="1">Kidney and liver</tissue>
    </source>
</reference>
<dbReference type="AlphaFoldDB" id="A0A8J6FM66"/>
<comment type="caution">
    <text evidence="1">The sequence shown here is derived from an EMBL/GenBank/DDBJ whole genome shotgun (WGS) entry which is preliminary data.</text>
</comment>
<dbReference type="EMBL" id="WNTK01000002">
    <property type="protein sequence ID" value="KAG9490528.1"/>
    <property type="molecule type" value="Genomic_DNA"/>
</dbReference>
<accession>A0A8J6FM66</accession>
<evidence type="ECO:0000313" key="1">
    <source>
        <dbReference type="EMBL" id="KAG9490528.1"/>
    </source>
</evidence>
<evidence type="ECO:0000313" key="2">
    <source>
        <dbReference type="Proteomes" id="UP000770717"/>
    </source>
</evidence>
<sequence>MFHGCWKNDPDMSKRVLSSICTSLHGLFIIQRPITLFACPSVFAQFSFSVAENVLIPILMFVHESHHPNNYVDCGSRFDISQWLDSFTSC</sequence>
<protein>
    <submittedName>
        <fullName evidence="1">Uncharacterized protein</fullName>
    </submittedName>
</protein>
<gene>
    <name evidence="1" type="ORF">GDO78_006067</name>
</gene>
<keyword evidence="2" id="KW-1185">Reference proteome</keyword>
<name>A0A8J6FM66_ELECQ</name>
<dbReference type="Proteomes" id="UP000770717">
    <property type="component" value="Unassembled WGS sequence"/>
</dbReference>
<proteinExistence type="predicted"/>